<dbReference type="EMBL" id="SWJQ01001843">
    <property type="protein sequence ID" value="TRZ07303.1"/>
    <property type="molecule type" value="Genomic_DNA"/>
</dbReference>
<organism evidence="2 3">
    <name type="scientific">Zosterops borbonicus</name>
    <dbReference type="NCBI Taxonomy" id="364589"/>
    <lineage>
        <taxon>Eukaryota</taxon>
        <taxon>Metazoa</taxon>
        <taxon>Chordata</taxon>
        <taxon>Craniata</taxon>
        <taxon>Vertebrata</taxon>
        <taxon>Euteleostomi</taxon>
        <taxon>Archelosauria</taxon>
        <taxon>Archosauria</taxon>
        <taxon>Dinosauria</taxon>
        <taxon>Saurischia</taxon>
        <taxon>Theropoda</taxon>
        <taxon>Coelurosauria</taxon>
        <taxon>Aves</taxon>
        <taxon>Neognathae</taxon>
        <taxon>Neoaves</taxon>
        <taxon>Telluraves</taxon>
        <taxon>Australaves</taxon>
        <taxon>Passeriformes</taxon>
        <taxon>Sylvioidea</taxon>
        <taxon>Zosteropidae</taxon>
        <taxon>Zosterops</taxon>
    </lineage>
</organism>
<evidence type="ECO:0000256" key="1">
    <source>
        <dbReference type="SAM" id="MobiDB-lite"/>
    </source>
</evidence>
<dbReference type="AlphaFoldDB" id="A0A8K1DAB6"/>
<evidence type="ECO:0000313" key="3">
    <source>
        <dbReference type="Proteomes" id="UP000796761"/>
    </source>
</evidence>
<sequence>IGAGAKEAGRTQEGQHVAAPVEFRVQEQLWKDDSFSETVEKIEDVGSTAPSGTAVAMSMPWESRLASHKSAEASTNSMNSTGSGSGNQGAVDKTDRTEKYFLTY</sequence>
<protein>
    <submittedName>
        <fullName evidence="2">Uncharacterized protein</fullName>
    </submittedName>
</protein>
<comment type="caution">
    <text evidence="2">The sequence shown here is derived from an EMBL/GenBank/DDBJ whole genome shotgun (WGS) entry which is preliminary data.</text>
</comment>
<reference evidence="2" key="1">
    <citation type="submission" date="2019-04" db="EMBL/GenBank/DDBJ databases">
        <title>Genome assembly of Zosterops borbonicus 15179.</title>
        <authorList>
            <person name="Leroy T."/>
            <person name="Anselmetti Y."/>
            <person name="Tilak M.-K."/>
            <person name="Nabholz B."/>
        </authorList>
    </citation>
    <scope>NUCLEOTIDE SEQUENCE</scope>
    <source>
        <strain evidence="2">HGM_15179</strain>
        <tissue evidence="2">Muscle</tissue>
    </source>
</reference>
<name>A0A8K1DAB6_9PASS</name>
<feature type="non-terminal residue" evidence="2">
    <location>
        <position position="104"/>
    </location>
</feature>
<gene>
    <name evidence="2" type="ORF">HGM15179_019807</name>
</gene>
<proteinExistence type="predicted"/>
<accession>A0A8K1DAB6</accession>
<evidence type="ECO:0000313" key="2">
    <source>
        <dbReference type="EMBL" id="TRZ07303.1"/>
    </source>
</evidence>
<feature type="compositionally biased region" description="Basic and acidic residues" evidence="1">
    <location>
        <begin position="92"/>
        <end position="104"/>
    </location>
</feature>
<feature type="region of interest" description="Disordered" evidence="1">
    <location>
        <begin position="43"/>
        <end position="104"/>
    </location>
</feature>
<keyword evidence="3" id="KW-1185">Reference proteome</keyword>
<dbReference type="Proteomes" id="UP000796761">
    <property type="component" value="Unassembled WGS sequence"/>
</dbReference>